<feature type="compositionally biased region" description="Pro residues" evidence="1">
    <location>
        <begin position="866"/>
        <end position="875"/>
    </location>
</feature>
<feature type="compositionally biased region" description="Low complexity" evidence="1">
    <location>
        <begin position="478"/>
        <end position="490"/>
    </location>
</feature>
<dbReference type="EMBL" id="QPFP01000011">
    <property type="protein sequence ID" value="TEB33889.1"/>
    <property type="molecule type" value="Genomic_DNA"/>
</dbReference>
<feature type="region of interest" description="Disordered" evidence="1">
    <location>
        <begin position="787"/>
        <end position="819"/>
    </location>
</feature>
<feature type="compositionally biased region" description="Polar residues" evidence="1">
    <location>
        <begin position="700"/>
        <end position="727"/>
    </location>
</feature>
<dbReference type="InterPro" id="IPR051678">
    <property type="entry name" value="AGP_Transferase"/>
</dbReference>
<dbReference type="InterPro" id="IPR011009">
    <property type="entry name" value="Kinase-like_dom_sf"/>
</dbReference>
<feature type="region of interest" description="Disordered" evidence="1">
    <location>
        <begin position="689"/>
        <end position="734"/>
    </location>
</feature>
<feature type="region of interest" description="Disordered" evidence="1">
    <location>
        <begin position="478"/>
        <end position="579"/>
    </location>
</feature>
<feature type="region of interest" description="Disordered" evidence="1">
    <location>
        <begin position="426"/>
        <end position="458"/>
    </location>
</feature>
<feature type="domain" description="Aminoglycoside phosphotransferase" evidence="2">
    <location>
        <begin position="87"/>
        <end position="381"/>
    </location>
</feature>
<dbReference type="PANTHER" id="PTHR21310:SF37">
    <property type="entry name" value="AMINOGLYCOSIDE PHOSPHOTRANSFERASE DOMAIN-CONTAINING PROTEIN"/>
    <property type="match status" value="1"/>
</dbReference>
<dbReference type="AlphaFoldDB" id="A0A4Y7TK56"/>
<evidence type="ECO:0000313" key="3">
    <source>
        <dbReference type="EMBL" id="TEB33889.1"/>
    </source>
</evidence>
<proteinExistence type="predicted"/>
<reference evidence="3 4" key="1">
    <citation type="journal article" date="2019" name="Nat. Ecol. Evol.">
        <title>Megaphylogeny resolves global patterns of mushroom evolution.</title>
        <authorList>
            <person name="Varga T."/>
            <person name="Krizsan K."/>
            <person name="Foldi C."/>
            <person name="Dima B."/>
            <person name="Sanchez-Garcia M."/>
            <person name="Sanchez-Ramirez S."/>
            <person name="Szollosi G.J."/>
            <person name="Szarkandi J.G."/>
            <person name="Papp V."/>
            <person name="Albert L."/>
            <person name="Andreopoulos W."/>
            <person name="Angelini C."/>
            <person name="Antonin V."/>
            <person name="Barry K.W."/>
            <person name="Bougher N.L."/>
            <person name="Buchanan P."/>
            <person name="Buyck B."/>
            <person name="Bense V."/>
            <person name="Catcheside P."/>
            <person name="Chovatia M."/>
            <person name="Cooper J."/>
            <person name="Damon W."/>
            <person name="Desjardin D."/>
            <person name="Finy P."/>
            <person name="Geml J."/>
            <person name="Haridas S."/>
            <person name="Hughes K."/>
            <person name="Justo A."/>
            <person name="Karasinski D."/>
            <person name="Kautmanova I."/>
            <person name="Kiss B."/>
            <person name="Kocsube S."/>
            <person name="Kotiranta H."/>
            <person name="LaButti K.M."/>
            <person name="Lechner B.E."/>
            <person name="Liimatainen K."/>
            <person name="Lipzen A."/>
            <person name="Lukacs Z."/>
            <person name="Mihaltcheva S."/>
            <person name="Morgado L.N."/>
            <person name="Niskanen T."/>
            <person name="Noordeloos M.E."/>
            <person name="Ohm R.A."/>
            <person name="Ortiz-Santana B."/>
            <person name="Ovrebo C."/>
            <person name="Racz N."/>
            <person name="Riley R."/>
            <person name="Savchenko A."/>
            <person name="Shiryaev A."/>
            <person name="Soop K."/>
            <person name="Spirin V."/>
            <person name="Szebenyi C."/>
            <person name="Tomsovsky M."/>
            <person name="Tulloss R.E."/>
            <person name="Uehling J."/>
            <person name="Grigoriev I.V."/>
            <person name="Vagvolgyi C."/>
            <person name="Papp T."/>
            <person name="Martin F.M."/>
            <person name="Miettinen O."/>
            <person name="Hibbett D.S."/>
            <person name="Nagy L.G."/>
        </authorList>
    </citation>
    <scope>NUCLEOTIDE SEQUENCE [LARGE SCALE GENOMIC DNA]</scope>
    <source>
        <strain evidence="3 4">FP101781</strain>
    </source>
</reference>
<keyword evidence="4" id="KW-1185">Reference proteome</keyword>
<dbReference type="Pfam" id="PF01636">
    <property type="entry name" value="APH"/>
    <property type="match status" value="1"/>
</dbReference>
<dbReference type="SUPFAM" id="SSF56112">
    <property type="entry name" value="Protein kinase-like (PK-like)"/>
    <property type="match status" value="1"/>
</dbReference>
<sequence length="1006" mass="108843">MPISDCWPALEASLATLDAPTHRRITSLHDHLLPFVKHIEDYASSLHPKRSPCRMVTSSWTWGQSFLVYELVFRSGSAANSAETEESWVARFGLPPYEGDEFFNTPEQLERKILNEVGALRVVKERTTVPVPDIFGFCARHGDGFQRKFSAAAPSDEALHHRNPHPLGEDFPAFILMSAMKGKTIEDCGIPIHELGGHWEAPTSDPSYQEHLDSPILHRYLASLADIHVQLSQITFPQIGSFTLDYSEHGPGEVRIGPMAEFGLGPFDTAEEYYAILAEAFKRIAEGAAVEEEEEEESGEPLAVRVGDTDESILLPRSEVKPLRRMFAASLFPAALAPHISLENNNGPFPLRHGDLHSENILVDEHTGEIVGVIDWEGAGTVPWEVAGALNWEVQGEVISATQIPGLGLVRPEVHESFNKALRDAEEQRKSQVKEDQVALTLRERRNPSASSSFRLDLTHERRGSTVSTISEYYTPLSSMSDSSSYISLHSSEKPDESSADTPSKPKSSPQSPHSTTSSASSSRASFTDDLDSSRSNVNLTSPLTSPATSMFDVAQKADKAEQESLSTPNPNRKTESGTAKLKSWFGFSRGASEGTQQSHLLSLAQPVPLAGQAPTVLYLRPPFTPTPGLLSTPMIEAIREPIPEIQTHCITTPEKEKPGKSTGGGESLSLSFAAMALADPGSLTTRSAFPRAAGGSGNPAFSSHLRSASAISPRPQSMHSRYSNMSMHKRRQSSSMALSIPALEFGHIGIRTPIARICSSAGVSPVSSPLLPHAPLLAPDAAGIHPFAHQSRTPSPTPQGRSPNPHARPGHPHHTKRPSSLYIPAALSRSLSAGSTSVGIPSGGYFPATDSPAARTLFTKTPSPMHSPKPPAAEPPTAVSTPHPAAPVDDIFTSRDSVAKPGTAGDKQTGVVASPSGQLLSELHGSPGSYIAGYLGHWMFVFACEWDTVGKALWDVVKVNRGLGDITQKREGEFEDDDEHLEKEFWEWTSNVWAVEQATVQEEDA</sequence>
<evidence type="ECO:0000256" key="1">
    <source>
        <dbReference type="SAM" id="MobiDB-lite"/>
    </source>
</evidence>
<feature type="compositionally biased region" description="Basic residues" evidence="1">
    <location>
        <begin position="809"/>
        <end position="818"/>
    </location>
</feature>
<comment type="caution">
    <text evidence="3">The sequence shown here is derived from an EMBL/GenBank/DDBJ whole genome shotgun (WGS) entry which is preliminary data.</text>
</comment>
<organism evidence="3 4">
    <name type="scientific">Coprinellus micaceus</name>
    <name type="common">Glistening ink-cap mushroom</name>
    <name type="synonym">Coprinus micaceus</name>
    <dbReference type="NCBI Taxonomy" id="71717"/>
    <lineage>
        <taxon>Eukaryota</taxon>
        <taxon>Fungi</taxon>
        <taxon>Dikarya</taxon>
        <taxon>Basidiomycota</taxon>
        <taxon>Agaricomycotina</taxon>
        <taxon>Agaricomycetes</taxon>
        <taxon>Agaricomycetidae</taxon>
        <taxon>Agaricales</taxon>
        <taxon>Agaricineae</taxon>
        <taxon>Psathyrellaceae</taxon>
        <taxon>Coprinellus</taxon>
    </lineage>
</organism>
<protein>
    <recommendedName>
        <fullName evidence="2">Aminoglycoside phosphotransferase domain-containing protein</fullName>
    </recommendedName>
</protein>
<dbReference type="InterPro" id="IPR002575">
    <property type="entry name" value="Aminoglycoside_PTrfase"/>
</dbReference>
<dbReference type="PANTHER" id="PTHR21310">
    <property type="entry name" value="AMINOGLYCOSIDE PHOSPHOTRANSFERASE-RELATED-RELATED"/>
    <property type="match status" value="1"/>
</dbReference>
<feature type="compositionally biased region" description="Basic and acidic residues" evidence="1">
    <location>
        <begin position="426"/>
        <end position="447"/>
    </location>
</feature>
<dbReference type="Proteomes" id="UP000298030">
    <property type="component" value="Unassembled WGS sequence"/>
</dbReference>
<feature type="region of interest" description="Disordered" evidence="1">
    <location>
        <begin position="852"/>
        <end position="891"/>
    </location>
</feature>
<feature type="compositionally biased region" description="Low complexity" evidence="1">
    <location>
        <begin position="502"/>
        <end position="528"/>
    </location>
</feature>
<evidence type="ECO:0000313" key="4">
    <source>
        <dbReference type="Proteomes" id="UP000298030"/>
    </source>
</evidence>
<accession>A0A4Y7TK56</accession>
<feature type="compositionally biased region" description="Polar residues" evidence="1">
    <location>
        <begin position="791"/>
        <end position="803"/>
    </location>
</feature>
<feature type="compositionally biased region" description="Polar residues" evidence="1">
    <location>
        <begin position="534"/>
        <end position="549"/>
    </location>
</feature>
<dbReference type="STRING" id="71717.A0A4Y7TK56"/>
<evidence type="ECO:0000259" key="2">
    <source>
        <dbReference type="Pfam" id="PF01636"/>
    </source>
</evidence>
<name>A0A4Y7TK56_COPMI</name>
<dbReference type="OrthoDB" id="2906425at2759"/>
<dbReference type="Gene3D" id="3.90.1200.10">
    <property type="match status" value="1"/>
</dbReference>
<gene>
    <name evidence="3" type="ORF">FA13DRAFT_1812454</name>
</gene>